<dbReference type="SUPFAM" id="SSF51261">
    <property type="entry name" value="Duplicated hybrid motif"/>
    <property type="match status" value="1"/>
</dbReference>
<dbReference type="Gene3D" id="2.70.70.10">
    <property type="entry name" value="Glucose Permease (Domain IIA)"/>
    <property type="match status" value="1"/>
</dbReference>
<evidence type="ECO:0000313" key="2">
    <source>
        <dbReference type="EMBL" id="OGI77245.1"/>
    </source>
</evidence>
<dbReference type="Pfam" id="PF01551">
    <property type="entry name" value="Peptidase_M23"/>
    <property type="match status" value="1"/>
</dbReference>
<dbReference type="CDD" id="cd12797">
    <property type="entry name" value="M23_peptidase"/>
    <property type="match status" value="1"/>
</dbReference>
<dbReference type="InterPro" id="IPR011055">
    <property type="entry name" value="Dup_hybrid_motif"/>
</dbReference>
<dbReference type="AlphaFoldDB" id="A0A1F6W6D7"/>
<dbReference type="InterPro" id="IPR036779">
    <property type="entry name" value="LysM_dom_sf"/>
</dbReference>
<dbReference type="InterPro" id="IPR050570">
    <property type="entry name" value="Cell_wall_metabolism_enzyme"/>
</dbReference>
<dbReference type="InterPro" id="IPR018392">
    <property type="entry name" value="LysM"/>
</dbReference>
<protein>
    <recommendedName>
        <fullName evidence="1">LysM domain-containing protein</fullName>
    </recommendedName>
</protein>
<feature type="domain" description="LysM" evidence="1">
    <location>
        <begin position="100"/>
        <end position="144"/>
    </location>
</feature>
<dbReference type="STRING" id="1801750.A3B85_02170"/>
<accession>A0A1F6W6D7</accession>
<dbReference type="Gene3D" id="3.10.350.10">
    <property type="entry name" value="LysM domain"/>
    <property type="match status" value="2"/>
</dbReference>
<dbReference type="InterPro" id="IPR016047">
    <property type="entry name" value="M23ase_b-sheet_dom"/>
</dbReference>
<dbReference type="PANTHER" id="PTHR21666">
    <property type="entry name" value="PEPTIDASE-RELATED"/>
    <property type="match status" value="1"/>
</dbReference>
<dbReference type="GO" id="GO:0004222">
    <property type="term" value="F:metalloendopeptidase activity"/>
    <property type="evidence" value="ECO:0007669"/>
    <property type="project" value="TreeGrafter"/>
</dbReference>
<dbReference type="Proteomes" id="UP000178374">
    <property type="component" value="Unassembled WGS sequence"/>
</dbReference>
<organism evidence="2 3">
    <name type="scientific">Candidatus Nomurabacteria bacterium RIFCSPHIGHO2_02_FULL_37_13</name>
    <dbReference type="NCBI Taxonomy" id="1801750"/>
    <lineage>
        <taxon>Bacteria</taxon>
        <taxon>Candidatus Nomuraibacteriota</taxon>
    </lineage>
</organism>
<gene>
    <name evidence="2" type="ORF">A3B85_02170</name>
</gene>
<dbReference type="PROSITE" id="PS51782">
    <property type="entry name" value="LYSM"/>
    <property type="match status" value="2"/>
</dbReference>
<name>A0A1F6W6D7_9BACT</name>
<dbReference type="CDD" id="cd00118">
    <property type="entry name" value="LysM"/>
    <property type="match status" value="2"/>
</dbReference>
<feature type="domain" description="LysM" evidence="1">
    <location>
        <begin position="150"/>
        <end position="194"/>
    </location>
</feature>
<comment type="caution">
    <text evidence="2">The sequence shown here is derived from an EMBL/GenBank/DDBJ whole genome shotgun (WGS) entry which is preliminary data.</text>
</comment>
<dbReference type="SMART" id="SM00257">
    <property type="entry name" value="LysM"/>
    <property type="match status" value="2"/>
</dbReference>
<dbReference type="Pfam" id="PF01476">
    <property type="entry name" value="LysM"/>
    <property type="match status" value="2"/>
</dbReference>
<reference evidence="2 3" key="1">
    <citation type="journal article" date="2016" name="Nat. Commun.">
        <title>Thousands of microbial genomes shed light on interconnected biogeochemical processes in an aquifer system.</title>
        <authorList>
            <person name="Anantharaman K."/>
            <person name="Brown C.T."/>
            <person name="Hug L.A."/>
            <person name="Sharon I."/>
            <person name="Castelle C.J."/>
            <person name="Probst A.J."/>
            <person name="Thomas B.C."/>
            <person name="Singh A."/>
            <person name="Wilkins M.J."/>
            <person name="Karaoz U."/>
            <person name="Brodie E.L."/>
            <person name="Williams K.H."/>
            <person name="Hubbard S.S."/>
            <person name="Banfield J.F."/>
        </authorList>
    </citation>
    <scope>NUCLEOTIDE SEQUENCE [LARGE SCALE GENOMIC DNA]</scope>
</reference>
<evidence type="ECO:0000313" key="3">
    <source>
        <dbReference type="Proteomes" id="UP000178374"/>
    </source>
</evidence>
<sequence length="339" mass="35640">MLGAVFAPFSAYAFFFSSILGNEVSAQTDSINSTEANNSQTMTLLQANVLPIPNDKTKDNGINANANVNIVSDNALLPATSPLDALGGIGGADFSYGEINVYVVRNEDTFSQIADMFAVSVDTILSANEMSKSDKLKEGDVLLILPFSGIEHTVIKGQTLQGIANLYKVDMDEILLANDIDVDAKLVIGEKLMIPGADLLNETKPKSGSGSIARGGGSYASMPSIVGYFKNPVPNGRKTRGITSSHKGVDIAAPTSTPIYASASGKVLTARMGWNGAFGNMIILQHPNGTRTLYAHMSKLNIATGAEVAQGKIIGFVGSTGRSTGPHLHFEVLGAKNPF</sequence>
<dbReference type="PANTHER" id="PTHR21666:SF270">
    <property type="entry name" value="MUREIN HYDROLASE ACTIVATOR ENVC"/>
    <property type="match status" value="1"/>
</dbReference>
<dbReference type="EMBL" id="MFUA01000012">
    <property type="protein sequence ID" value="OGI77245.1"/>
    <property type="molecule type" value="Genomic_DNA"/>
</dbReference>
<evidence type="ECO:0000259" key="1">
    <source>
        <dbReference type="PROSITE" id="PS51782"/>
    </source>
</evidence>
<proteinExistence type="predicted"/>